<evidence type="ECO:0000256" key="6">
    <source>
        <dbReference type="SAM" id="SignalP"/>
    </source>
</evidence>
<dbReference type="InterPro" id="IPR051692">
    <property type="entry name" value="OMP-like"/>
</dbReference>
<feature type="chain" id="PRO_5016245235" description="Outer membrane protein beta-barrel domain-containing protein" evidence="6">
    <location>
        <begin position="21"/>
        <end position="252"/>
    </location>
</feature>
<dbReference type="RefSeq" id="WP_111419206.1">
    <property type="nucleotide sequence ID" value="NZ_NPEX01000063.1"/>
</dbReference>
<evidence type="ECO:0000256" key="4">
    <source>
        <dbReference type="ARBA" id="ARBA00023237"/>
    </source>
</evidence>
<name>A0A327L129_9BRAD</name>
<dbReference type="InterPro" id="IPR027385">
    <property type="entry name" value="Beta-barrel_OMP"/>
</dbReference>
<dbReference type="InterPro" id="IPR011250">
    <property type="entry name" value="OMP/PagP_B-barrel"/>
</dbReference>
<dbReference type="SUPFAM" id="SSF56925">
    <property type="entry name" value="OMPA-like"/>
    <property type="match status" value="1"/>
</dbReference>
<sequence length="252" mass="26669">MKAVLLASVAFVALAGSASAADMALKAPPMPAPVPAFSWTGCYIGAHAGAASMSGSYTDPTSYYYYYGYGGSDNRGVGAIAGGQLGCNYQVGMLVLGVEGEGYWSGVKQTHEISYGFDSYSTEIKNKYGFDVAARFGIAFDRALVYGKAGWTWGRFDVSSGNTLSTPYTVSGDATLDGLLLGVGLEYALTNNWTFKGEYNYLNYGTGTVDLTICSPGVCFGGYRTSASADMHVVKLGVNYKFGWDAPVVARY</sequence>
<dbReference type="Gene3D" id="2.40.160.20">
    <property type="match status" value="1"/>
</dbReference>
<evidence type="ECO:0000256" key="1">
    <source>
        <dbReference type="ARBA" id="ARBA00004442"/>
    </source>
</evidence>
<keyword evidence="2 6" id="KW-0732">Signal</keyword>
<evidence type="ECO:0000313" key="9">
    <source>
        <dbReference type="Proteomes" id="UP000249130"/>
    </source>
</evidence>
<comment type="caution">
    <text evidence="8">The sequence shown here is derived from an EMBL/GenBank/DDBJ whole genome shotgun (WGS) entry which is preliminary data.</text>
</comment>
<comment type="subcellular location">
    <subcellularLocation>
        <location evidence="1">Cell outer membrane</location>
    </subcellularLocation>
</comment>
<dbReference type="GO" id="GO:0009279">
    <property type="term" value="C:cell outer membrane"/>
    <property type="evidence" value="ECO:0007669"/>
    <property type="project" value="UniProtKB-SubCell"/>
</dbReference>
<dbReference type="Pfam" id="PF13505">
    <property type="entry name" value="OMP_b-brl"/>
    <property type="match status" value="1"/>
</dbReference>
<dbReference type="EMBL" id="NPEX01000063">
    <property type="protein sequence ID" value="RAI43964.1"/>
    <property type="molecule type" value="Genomic_DNA"/>
</dbReference>
<organism evidence="8 9">
    <name type="scientific">Rhodoplanes roseus</name>
    <dbReference type="NCBI Taxonomy" id="29409"/>
    <lineage>
        <taxon>Bacteria</taxon>
        <taxon>Pseudomonadati</taxon>
        <taxon>Pseudomonadota</taxon>
        <taxon>Alphaproteobacteria</taxon>
        <taxon>Hyphomicrobiales</taxon>
        <taxon>Nitrobacteraceae</taxon>
        <taxon>Rhodoplanes</taxon>
    </lineage>
</organism>
<evidence type="ECO:0000256" key="5">
    <source>
        <dbReference type="ARBA" id="ARBA00038306"/>
    </source>
</evidence>
<dbReference type="Proteomes" id="UP000249130">
    <property type="component" value="Unassembled WGS sequence"/>
</dbReference>
<protein>
    <recommendedName>
        <fullName evidence="7">Outer membrane protein beta-barrel domain-containing protein</fullName>
    </recommendedName>
</protein>
<dbReference type="OrthoDB" id="9815357at2"/>
<keyword evidence="3" id="KW-0472">Membrane</keyword>
<keyword evidence="9" id="KW-1185">Reference proteome</keyword>
<keyword evidence="4" id="KW-0998">Cell outer membrane</keyword>
<accession>A0A327L129</accession>
<evidence type="ECO:0000259" key="7">
    <source>
        <dbReference type="Pfam" id="PF13505"/>
    </source>
</evidence>
<evidence type="ECO:0000256" key="3">
    <source>
        <dbReference type="ARBA" id="ARBA00023136"/>
    </source>
</evidence>
<comment type="similarity">
    <text evidence="5">Belongs to the Omp25/RopB family.</text>
</comment>
<reference evidence="8 9" key="1">
    <citation type="submission" date="2017-07" db="EMBL/GenBank/DDBJ databases">
        <title>Draft Genome Sequences of Select Purple Nonsulfur Bacteria.</title>
        <authorList>
            <person name="Lasarre B."/>
            <person name="Mckinlay J.B."/>
        </authorList>
    </citation>
    <scope>NUCLEOTIDE SEQUENCE [LARGE SCALE GENOMIC DNA]</scope>
    <source>
        <strain evidence="8 9">DSM 5909</strain>
    </source>
</reference>
<feature type="signal peptide" evidence="6">
    <location>
        <begin position="1"/>
        <end position="20"/>
    </location>
</feature>
<dbReference type="AlphaFoldDB" id="A0A327L129"/>
<feature type="domain" description="Outer membrane protein beta-barrel" evidence="7">
    <location>
        <begin position="12"/>
        <end position="242"/>
    </location>
</feature>
<evidence type="ECO:0000256" key="2">
    <source>
        <dbReference type="ARBA" id="ARBA00022729"/>
    </source>
</evidence>
<gene>
    <name evidence="8" type="ORF">CH341_11630</name>
</gene>
<proteinExistence type="inferred from homology"/>
<dbReference type="PANTHER" id="PTHR34001:SF3">
    <property type="entry name" value="BLL7405 PROTEIN"/>
    <property type="match status" value="1"/>
</dbReference>
<dbReference type="PANTHER" id="PTHR34001">
    <property type="entry name" value="BLL7405 PROTEIN"/>
    <property type="match status" value="1"/>
</dbReference>
<evidence type="ECO:0000313" key="8">
    <source>
        <dbReference type="EMBL" id="RAI43964.1"/>
    </source>
</evidence>